<evidence type="ECO:0000256" key="4">
    <source>
        <dbReference type="SAM" id="MobiDB-lite"/>
    </source>
</evidence>
<dbReference type="GO" id="GO:0051536">
    <property type="term" value="F:iron-sulfur cluster binding"/>
    <property type="evidence" value="ECO:0007669"/>
    <property type="project" value="UniProtKB-KW"/>
</dbReference>
<feature type="domain" description="4Fe-4S His(Cys)3-ligated-type" evidence="5">
    <location>
        <begin position="353"/>
        <end position="396"/>
    </location>
</feature>
<dbReference type="GO" id="GO:0000702">
    <property type="term" value="F:oxidized base lesion DNA N-glycosylase activity"/>
    <property type="evidence" value="ECO:0007669"/>
    <property type="project" value="UniProtKB-ARBA"/>
</dbReference>
<dbReference type="SUPFAM" id="SSF48150">
    <property type="entry name" value="DNA-glycosylase"/>
    <property type="match status" value="1"/>
</dbReference>
<dbReference type="GO" id="GO:0006285">
    <property type="term" value="P:base-excision repair, AP site formation"/>
    <property type="evidence" value="ECO:0007669"/>
    <property type="project" value="UniProtKB-ARBA"/>
</dbReference>
<feature type="compositionally biased region" description="Basic and acidic residues" evidence="4">
    <location>
        <begin position="394"/>
        <end position="410"/>
    </location>
</feature>
<dbReference type="Proteomes" id="UP001369815">
    <property type="component" value="Unassembled WGS sequence"/>
</dbReference>
<dbReference type="Pfam" id="PF00730">
    <property type="entry name" value="HhH-GPD"/>
    <property type="match status" value="1"/>
</dbReference>
<reference evidence="6 7" key="1">
    <citation type="journal article" date="2024" name="Front Chem Biol">
        <title>Unveiling the potential of Daldinia eschscholtzii MFLUCC 19-0629 through bioactivity and bioinformatics studies for enhanced sustainable agriculture production.</title>
        <authorList>
            <person name="Brooks S."/>
            <person name="Weaver J.A."/>
            <person name="Klomchit A."/>
            <person name="Alharthi S.A."/>
            <person name="Onlamun T."/>
            <person name="Nurani R."/>
            <person name="Vong T.K."/>
            <person name="Alberti F."/>
            <person name="Greco C."/>
        </authorList>
    </citation>
    <scope>NUCLEOTIDE SEQUENCE [LARGE SCALE GENOMIC DNA]</scope>
    <source>
        <strain evidence="6">MFLUCC 19-0629</strain>
    </source>
</reference>
<dbReference type="CDD" id="cd00056">
    <property type="entry name" value="ENDO3c"/>
    <property type="match status" value="1"/>
</dbReference>
<keyword evidence="1" id="KW-0479">Metal-binding</keyword>
<proteinExistence type="predicted"/>
<gene>
    <name evidence="6" type="ORF">Daesc_002853</name>
</gene>
<dbReference type="EMBL" id="JBANMG010000003">
    <property type="protein sequence ID" value="KAK6955222.1"/>
    <property type="molecule type" value="Genomic_DNA"/>
</dbReference>
<evidence type="ECO:0000256" key="3">
    <source>
        <dbReference type="ARBA" id="ARBA00023014"/>
    </source>
</evidence>
<comment type="caution">
    <text evidence="6">The sequence shown here is derived from an EMBL/GenBank/DDBJ whole genome shotgun (WGS) entry which is preliminary data.</text>
</comment>
<feature type="compositionally biased region" description="Basic and acidic residues" evidence="4">
    <location>
        <begin position="119"/>
        <end position="134"/>
    </location>
</feature>
<dbReference type="Gene3D" id="1.10.1670.10">
    <property type="entry name" value="Helix-hairpin-Helix base-excision DNA repair enzymes (C-terminal)"/>
    <property type="match status" value="1"/>
</dbReference>
<evidence type="ECO:0000313" key="6">
    <source>
        <dbReference type="EMBL" id="KAK6955222.1"/>
    </source>
</evidence>
<dbReference type="InterPro" id="IPR003265">
    <property type="entry name" value="HhH-GPD_domain"/>
</dbReference>
<evidence type="ECO:0000259" key="5">
    <source>
        <dbReference type="PROSITE" id="PS51839"/>
    </source>
</evidence>
<dbReference type="PANTHER" id="PTHR47203">
    <property type="match status" value="1"/>
</dbReference>
<accession>A0AAX6MSS0</accession>
<protein>
    <recommendedName>
        <fullName evidence="5">4Fe-4S His(Cys)3-ligated-type domain-containing protein</fullName>
    </recommendedName>
</protein>
<dbReference type="InterPro" id="IPR011257">
    <property type="entry name" value="DNA_glycosylase"/>
</dbReference>
<dbReference type="InterPro" id="IPR019574">
    <property type="entry name" value="NADH_UbQ_OxRdtase_Gsu_4Fe4S-bd"/>
</dbReference>
<feature type="compositionally biased region" description="Basic and acidic residues" evidence="4">
    <location>
        <begin position="99"/>
        <end position="112"/>
    </location>
</feature>
<evidence type="ECO:0000313" key="7">
    <source>
        <dbReference type="Proteomes" id="UP001369815"/>
    </source>
</evidence>
<name>A0AAX6MSS0_9PEZI</name>
<dbReference type="Gene3D" id="1.10.340.30">
    <property type="entry name" value="Hypothetical protein, domain 2"/>
    <property type="match status" value="1"/>
</dbReference>
<dbReference type="GO" id="GO:0016491">
    <property type="term" value="F:oxidoreductase activity"/>
    <property type="evidence" value="ECO:0007669"/>
    <property type="project" value="InterPro"/>
</dbReference>
<keyword evidence="2" id="KW-0408">Iron</keyword>
<sequence length="432" mass="47259">MAKATVKSEAGSVGEHPTLRRSTRNINRKDGAVPIKQESLSANIATPAPTRQRKRVRVKDEDEDKEEMGETKPVTKLARKTIASPSYSSSESTAAPSRAKAETPSPRKDLASRAKKSKSKEGSEEKDKEADLRAKKLKSYSQFANKSPYPDFPRPTPEECQRAYDVLARLHGERKRPEKVLSAPTDRAGCGDSPSVLDALVRTVLSQNTSNKNSSRAKLDMDAEYGSGDSEERWAAIANGGAAKLEKAIARGGLGGVKSRVIVDILNQVKQRYGKYSLDHLLRLEASGDDEEAMRELISFRGVGPKTASCVLLFCVGRASFAVDTHVYRLTGMMGWRPASASRDEAFSHLDARVPDALKYGLHVLLIEHGRTCAECKAGGKSLGKCELRKAFRGKGGETKEEDMVRIKDGGEEEEEESSTKSKSEEDDDESK</sequence>
<dbReference type="SMART" id="SM00478">
    <property type="entry name" value="ENDO3c"/>
    <property type="match status" value="1"/>
</dbReference>
<feature type="compositionally biased region" description="Low complexity" evidence="4">
    <location>
        <begin position="83"/>
        <end position="98"/>
    </location>
</feature>
<dbReference type="PANTHER" id="PTHR47203:SF1">
    <property type="entry name" value="HYPOTHETICAL BASE EXCISION DNA REPAIR PROTEIN (EUROFUNG)"/>
    <property type="match status" value="1"/>
</dbReference>
<evidence type="ECO:0000256" key="2">
    <source>
        <dbReference type="ARBA" id="ARBA00023004"/>
    </source>
</evidence>
<dbReference type="GO" id="GO:0046872">
    <property type="term" value="F:metal ion binding"/>
    <property type="evidence" value="ECO:0007669"/>
    <property type="project" value="UniProtKB-KW"/>
</dbReference>
<feature type="region of interest" description="Disordered" evidence="4">
    <location>
        <begin position="1"/>
        <end position="156"/>
    </location>
</feature>
<dbReference type="InterPro" id="IPR023170">
    <property type="entry name" value="HhH_base_excis_C"/>
</dbReference>
<keyword evidence="3" id="KW-0411">Iron-sulfur</keyword>
<feature type="region of interest" description="Disordered" evidence="4">
    <location>
        <begin position="394"/>
        <end position="432"/>
    </location>
</feature>
<dbReference type="AlphaFoldDB" id="A0AAX6MSS0"/>
<evidence type="ECO:0000256" key="1">
    <source>
        <dbReference type="ARBA" id="ARBA00022723"/>
    </source>
</evidence>
<organism evidence="6 7">
    <name type="scientific">Daldinia eschscholtzii</name>
    <dbReference type="NCBI Taxonomy" id="292717"/>
    <lineage>
        <taxon>Eukaryota</taxon>
        <taxon>Fungi</taxon>
        <taxon>Dikarya</taxon>
        <taxon>Ascomycota</taxon>
        <taxon>Pezizomycotina</taxon>
        <taxon>Sordariomycetes</taxon>
        <taxon>Xylariomycetidae</taxon>
        <taxon>Xylariales</taxon>
        <taxon>Hypoxylaceae</taxon>
        <taxon>Daldinia</taxon>
    </lineage>
</organism>
<dbReference type="PROSITE" id="PS51839">
    <property type="entry name" value="4FE4S_HC3"/>
    <property type="match status" value="1"/>
</dbReference>
<keyword evidence="7" id="KW-1185">Reference proteome</keyword>